<sequence length="378" mass="43116">MRYRERFVAALRRQPVDRAPFDLAGTVLTSACETVERRLLDVLGFSAPPQREENAFFDERLLRHFDIDFRRVGATLFPESDLARRISDTERVNCWGIRQRYTGRYWEIAESPLRGASAEDLDDYPWPDPGRIDPSRIEHFRLEAKRLHEETPYVVCATHPVLGVFELGCWMCGFDDFLLKMAIDRDFVRKFFDRVLAYQKEVIEIYYGALGDFIDVTTSGDDFGTQHGLFVSPELFADMIAPCYRERIAFTRRFTGARFFHHTCGSVYPVIPALIDAGVEILNPVQPGARDMEPERLRAAFGERLSFWGGIDTQSLLREGSAEDVRAGVEGVLEAMRAESGGYVLAAAHEIQDDVPAENVVAMFEAARGYFDRKRCRA</sequence>
<dbReference type="GO" id="GO:0006779">
    <property type="term" value="P:porphyrin-containing compound biosynthetic process"/>
    <property type="evidence" value="ECO:0007669"/>
    <property type="project" value="InterPro"/>
</dbReference>
<evidence type="ECO:0000313" key="3">
    <source>
        <dbReference type="Proteomes" id="UP000035268"/>
    </source>
</evidence>
<dbReference type="SUPFAM" id="SSF51726">
    <property type="entry name" value="UROD/MetE-like"/>
    <property type="match status" value="1"/>
</dbReference>
<dbReference type="OrthoDB" id="9771599at2"/>
<gene>
    <name evidence="2" type="ORF">L21SP4_00423</name>
</gene>
<evidence type="ECO:0000313" key="2">
    <source>
        <dbReference type="EMBL" id="AKJ63703.1"/>
    </source>
</evidence>
<protein>
    <recommendedName>
        <fullName evidence="1">Uroporphyrinogen decarboxylase (URO-D) domain-containing protein</fullName>
    </recommendedName>
</protein>
<dbReference type="KEGG" id="vbl:L21SP4_00423"/>
<dbReference type="EMBL" id="CP010904">
    <property type="protein sequence ID" value="AKJ63703.1"/>
    <property type="molecule type" value="Genomic_DNA"/>
</dbReference>
<dbReference type="Gene3D" id="3.20.20.210">
    <property type="match status" value="1"/>
</dbReference>
<dbReference type="InterPro" id="IPR052024">
    <property type="entry name" value="Methanogen_methyltrans"/>
</dbReference>
<keyword evidence="3" id="KW-1185">Reference proteome</keyword>
<organism evidence="2 3">
    <name type="scientific">Kiritimatiella glycovorans</name>
    <dbReference type="NCBI Taxonomy" id="1307763"/>
    <lineage>
        <taxon>Bacteria</taxon>
        <taxon>Pseudomonadati</taxon>
        <taxon>Kiritimatiellota</taxon>
        <taxon>Kiritimatiellia</taxon>
        <taxon>Kiritimatiellales</taxon>
        <taxon>Kiritimatiellaceae</taxon>
        <taxon>Kiritimatiella</taxon>
    </lineage>
</organism>
<evidence type="ECO:0000259" key="1">
    <source>
        <dbReference type="Pfam" id="PF01208"/>
    </source>
</evidence>
<dbReference type="Pfam" id="PF01208">
    <property type="entry name" value="URO-D"/>
    <property type="match status" value="1"/>
</dbReference>
<dbReference type="InterPro" id="IPR038071">
    <property type="entry name" value="UROD/MetE-like_sf"/>
</dbReference>
<dbReference type="GO" id="GO:0004853">
    <property type="term" value="F:uroporphyrinogen decarboxylase activity"/>
    <property type="evidence" value="ECO:0007669"/>
    <property type="project" value="InterPro"/>
</dbReference>
<dbReference type="InterPro" id="IPR000257">
    <property type="entry name" value="Uroporphyrinogen_deCOase"/>
</dbReference>
<dbReference type="Proteomes" id="UP000035268">
    <property type="component" value="Chromosome"/>
</dbReference>
<dbReference type="PANTHER" id="PTHR47099:SF1">
    <property type="entry name" value="METHYLCOBAMIDE:COM METHYLTRANSFERASE MTBA"/>
    <property type="match status" value="1"/>
</dbReference>
<dbReference type="STRING" id="1307763.L21SP4_00423"/>
<dbReference type="RefSeq" id="WP_052881111.1">
    <property type="nucleotide sequence ID" value="NZ_CP010904.1"/>
</dbReference>
<name>A0A0G3EBL5_9BACT</name>
<reference evidence="3" key="1">
    <citation type="submission" date="2015-02" db="EMBL/GenBank/DDBJ databases">
        <title>Description and complete genome sequence of the first cultured representative of the subdivision 5 of the Verrucomicrobia phylum.</title>
        <authorList>
            <person name="Spring S."/>
            <person name="Bunk B."/>
            <person name="Sproer C."/>
            <person name="Klenk H.-P."/>
        </authorList>
    </citation>
    <scope>NUCLEOTIDE SEQUENCE [LARGE SCALE GENOMIC DNA]</scope>
    <source>
        <strain evidence="3">L21-Fru-AB</strain>
    </source>
</reference>
<feature type="domain" description="Uroporphyrinogen decarboxylase (URO-D)" evidence="1">
    <location>
        <begin position="114"/>
        <end position="370"/>
    </location>
</feature>
<dbReference type="PANTHER" id="PTHR47099">
    <property type="entry name" value="METHYLCOBAMIDE:COM METHYLTRANSFERASE MTBA"/>
    <property type="match status" value="1"/>
</dbReference>
<dbReference type="AlphaFoldDB" id="A0A0G3EBL5"/>
<accession>A0A0G3EBL5</accession>
<proteinExistence type="predicted"/>
<reference evidence="2 3" key="2">
    <citation type="journal article" date="2016" name="ISME J.">
        <title>Characterization of the first cultured representative of Verrucomicrobia subdivision 5 indicates the proposal of a novel phylum.</title>
        <authorList>
            <person name="Spring S."/>
            <person name="Bunk B."/>
            <person name="Sproer C."/>
            <person name="Schumann P."/>
            <person name="Rohde M."/>
            <person name="Tindall B.J."/>
            <person name="Klenk H.P."/>
        </authorList>
    </citation>
    <scope>NUCLEOTIDE SEQUENCE [LARGE SCALE GENOMIC DNA]</scope>
    <source>
        <strain evidence="2 3">L21-Fru-AB</strain>
    </source>
</reference>